<reference evidence="1 2" key="1">
    <citation type="submission" date="2018-07" db="EMBL/GenBank/DDBJ databases">
        <title>Genomic Encyclopedia of Type Strains, Phase III (KMG-III): the genomes of soil and plant-associated and newly described type strains.</title>
        <authorList>
            <person name="Whitman W."/>
        </authorList>
    </citation>
    <scope>NUCLEOTIDE SEQUENCE [LARGE SCALE GENOMIC DNA]</scope>
    <source>
        <strain evidence="1 2">CECT 8525</strain>
    </source>
</reference>
<protein>
    <submittedName>
        <fullName evidence="1">Uncharacterized protein</fullName>
    </submittedName>
</protein>
<dbReference type="EMBL" id="QPJL01000048">
    <property type="protein sequence ID" value="RCW78022.1"/>
    <property type="molecule type" value="Genomic_DNA"/>
</dbReference>
<organism evidence="1 2">
    <name type="scientific">Paracoccus lutimaris</name>
    <dbReference type="NCBI Taxonomy" id="1490030"/>
    <lineage>
        <taxon>Bacteria</taxon>
        <taxon>Pseudomonadati</taxon>
        <taxon>Pseudomonadota</taxon>
        <taxon>Alphaproteobacteria</taxon>
        <taxon>Rhodobacterales</taxon>
        <taxon>Paracoccaceae</taxon>
        <taxon>Paracoccus</taxon>
    </lineage>
</organism>
<sequence>MDLILLTAALIPASLMVLRLVMPAPKRVPVRARARR</sequence>
<gene>
    <name evidence="1" type="ORF">DFP89_1483</name>
</gene>
<dbReference type="AlphaFoldDB" id="A0A368YCU1"/>
<accession>A0A368YCU1</accession>
<evidence type="ECO:0000313" key="1">
    <source>
        <dbReference type="EMBL" id="RCW78022.1"/>
    </source>
</evidence>
<comment type="caution">
    <text evidence="1">The sequence shown here is derived from an EMBL/GenBank/DDBJ whole genome shotgun (WGS) entry which is preliminary data.</text>
</comment>
<dbReference type="Proteomes" id="UP000253345">
    <property type="component" value="Unassembled WGS sequence"/>
</dbReference>
<proteinExistence type="predicted"/>
<evidence type="ECO:0000313" key="2">
    <source>
        <dbReference type="Proteomes" id="UP000253345"/>
    </source>
</evidence>
<name>A0A368YCU1_9RHOB</name>
<keyword evidence="2" id="KW-1185">Reference proteome</keyword>